<sequence>MKNGERCIKDKNVDAQEEITVKYAVSFTLLTVLIITFLLGGTFILLIRQEIAGEMIPWSRYKDGSIALSAANDNEKLYHKDRKKILVLHSYHSEMPWVKLEEQGIKSVLQQEKQAVLYFDYMDTKQNITSDYLESLYKLYEQKYKGRKFDAVIVTDDAAYNFALTHQQTLFSSTPIIFCGVNYFNEAAIQDKTWITGIIEDVDIKSTIEAALVLQPQVTKMVVINDETTVGKANKQLLEKIIPSFDSKIQFIFLEKMAMSEVLEKIAALSDDTAVLLMTFNVDKDETIFSYEEAGELIGSNSKVPVYCFWDFYLKSGMLGGKVTSGFNQGKVAGELARKIVFEGILPVDIPVVKESIQQYMFDYHALRKAGIKEDSLPAGSIVVNNPVTFYETYKYLVWFLTVSFMILLLLVSILAVNINRRRKVEEEIRHLNRELENQVSERTKALQDTNSALRHTLEDLQQTRSYLVEVEKMASLGELVAGVAHEINTPVGNSITAISHLSEKTGELDRKLSGGQMKKSDLQMYLESSNRVSKIIFTNLERAAELIRSFKKVAVDQLVEERRSFQLEEYIQDVLLSLKPQLKKTHHRVKVICPAKIKVYWYPGAFWQIISNMLNNSIMHAYDPDAAGTIIIEISYADGLITLTYTDDGKGMTPEVQKKIFDPFFTTRRGTGGTGLGMHIVYNLVVFKMEGTIECVSQLGVGTTFIVKLPERIQGKGETNHV</sequence>
<feature type="domain" description="Histidine kinase" evidence="8">
    <location>
        <begin position="483"/>
        <end position="714"/>
    </location>
</feature>
<keyword evidence="7" id="KW-0472">Membrane</keyword>
<dbReference type="Gene3D" id="3.40.50.2300">
    <property type="match status" value="2"/>
</dbReference>
<evidence type="ECO:0000313" key="9">
    <source>
        <dbReference type="EMBL" id="SFM32440.1"/>
    </source>
</evidence>
<protein>
    <recommendedName>
        <fullName evidence="2">histidine kinase</fullName>
        <ecNumber evidence="2">2.7.13.3</ecNumber>
    </recommendedName>
</protein>
<dbReference type="GO" id="GO:0000155">
    <property type="term" value="F:phosphorelay sensor kinase activity"/>
    <property type="evidence" value="ECO:0007669"/>
    <property type="project" value="InterPro"/>
</dbReference>
<dbReference type="Gene3D" id="1.10.287.130">
    <property type="match status" value="1"/>
</dbReference>
<dbReference type="InterPro" id="IPR003661">
    <property type="entry name" value="HisK_dim/P_dom"/>
</dbReference>
<reference evidence="10" key="1">
    <citation type="submission" date="2016-10" db="EMBL/GenBank/DDBJ databases">
        <authorList>
            <person name="Varghese N."/>
            <person name="Submissions S."/>
        </authorList>
    </citation>
    <scope>NUCLEOTIDE SEQUENCE [LARGE SCALE GENOMIC DNA]</scope>
    <source>
        <strain evidence="10">DSM 13327</strain>
    </source>
</reference>
<evidence type="ECO:0000256" key="6">
    <source>
        <dbReference type="SAM" id="Coils"/>
    </source>
</evidence>
<dbReference type="Proteomes" id="UP000199520">
    <property type="component" value="Unassembled WGS sequence"/>
</dbReference>
<dbReference type="PANTHER" id="PTHR43065">
    <property type="entry name" value="SENSOR HISTIDINE KINASE"/>
    <property type="match status" value="1"/>
</dbReference>
<dbReference type="InterPro" id="IPR003594">
    <property type="entry name" value="HATPase_dom"/>
</dbReference>
<keyword evidence="6" id="KW-0175">Coiled coil</keyword>
<dbReference type="InterPro" id="IPR004358">
    <property type="entry name" value="Sig_transdc_His_kin-like_C"/>
</dbReference>
<proteinExistence type="predicted"/>
<dbReference type="CDD" id="cd00082">
    <property type="entry name" value="HisKA"/>
    <property type="match status" value="1"/>
</dbReference>
<feature type="transmembrane region" description="Helical" evidence="7">
    <location>
        <begin position="21"/>
        <end position="47"/>
    </location>
</feature>
<keyword evidence="10" id="KW-1185">Reference proteome</keyword>
<dbReference type="SUPFAM" id="SSF55874">
    <property type="entry name" value="ATPase domain of HSP90 chaperone/DNA topoisomerase II/histidine kinase"/>
    <property type="match status" value="1"/>
</dbReference>
<evidence type="ECO:0000259" key="8">
    <source>
        <dbReference type="PROSITE" id="PS50109"/>
    </source>
</evidence>
<dbReference type="Pfam" id="PF02518">
    <property type="entry name" value="HATPase_c"/>
    <property type="match status" value="1"/>
</dbReference>
<keyword evidence="3" id="KW-0597">Phosphoprotein</keyword>
<feature type="coiled-coil region" evidence="6">
    <location>
        <begin position="415"/>
        <end position="464"/>
    </location>
</feature>
<dbReference type="InterPro" id="IPR007487">
    <property type="entry name" value="ABC_transpt-TYRBP-like"/>
</dbReference>
<keyword evidence="4" id="KW-0808">Transferase</keyword>
<dbReference type="EMBL" id="FOTS01000076">
    <property type="protein sequence ID" value="SFM32440.1"/>
    <property type="molecule type" value="Genomic_DNA"/>
</dbReference>
<dbReference type="Gene3D" id="3.30.565.10">
    <property type="entry name" value="Histidine kinase-like ATPase, C-terminal domain"/>
    <property type="match status" value="1"/>
</dbReference>
<evidence type="ECO:0000256" key="3">
    <source>
        <dbReference type="ARBA" id="ARBA00022553"/>
    </source>
</evidence>
<dbReference type="Pfam" id="PF04392">
    <property type="entry name" value="ABC_sub_bind"/>
    <property type="match status" value="1"/>
</dbReference>
<keyword evidence="7" id="KW-0812">Transmembrane</keyword>
<keyword evidence="7" id="KW-1133">Transmembrane helix</keyword>
<keyword evidence="5" id="KW-0902">Two-component regulatory system</keyword>
<organism evidence="9 10">
    <name type="scientific">Pelosinus propionicus DSM 13327</name>
    <dbReference type="NCBI Taxonomy" id="1123291"/>
    <lineage>
        <taxon>Bacteria</taxon>
        <taxon>Bacillati</taxon>
        <taxon>Bacillota</taxon>
        <taxon>Negativicutes</taxon>
        <taxon>Selenomonadales</taxon>
        <taxon>Sporomusaceae</taxon>
        <taxon>Pelosinus</taxon>
    </lineage>
</organism>
<gene>
    <name evidence="9" type="ORF">SAMN04490355_107610</name>
</gene>
<evidence type="ECO:0000256" key="1">
    <source>
        <dbReference type="ARBA" id="ARBA00000085"/>
    </source>
</evidence>
<evidence type="ECO:0000313" key="10">
    <source>
        <dbReference type="Proteomes" id="UP000199520"/>
    </source>
</evidence>
<dbReference type="InterPro" id="IPR036890">
    <property type="entry name" value="HATPase_C_sf"/>
</dbReference>
<dbReference type="InterPro" id="IPR005467">
    <property type="entry name" value="His_kinase_dom"/>
</dbReference>
<evidence type="ECO:0000256" key="7">
    <source>
        <dbReference type="SAM" id="Phobius"/>
    </source>
</evidence>
<dbReference type="PROSITE" id="PS50109">
    <property type="entry name" value="HIS_KIN"/>
    <property type="match status" value="1"/>
</dbReference>
<evidence type="ECO:0000256" key="4">
    <source>
        <dbReference type="ARBA" id="ARBA00022777"/>
    </source>
</evidence>
<keyword evidence="4" id="KW-0418">Kinase</keyword>
<dbReference type="PRINTS" id="PR00344">
    <property type="entry name" value="BCTRLSENSOR"/>
</dbReference>
<evidence type="ECO:0000256" key="5">
    <source>
        <dbReference type="ARBA" id="ARBA00023012"/>
    </source>
</evidence>
<evidence type="ECO:0000256" key="2">
    <source>
        <dbReference type="ARBA" id="ARBA00012438"/>
    </source>
</evidence>
<comment type="catalytic activity">
    <reaction evidence="1">
        <text>ATP + protein L-histidine = ADP + protein N-phospho-L-histidine.</text>
        <dbReference type="EC" id="2.7.13.3"/>
    </reaction>
</comment>
<accession>A0A1I4PYB8</accession>
<name>A0A1I4PYB8_9FIRM</name>
<dbReference type="AlphaFoldDB" id="A0A1I4PYB8"/>
<dbReference type="EC" id="2.7.13.3" evidence="2"/>
<dbReference type="SMART" id="SM00387">
    <property type="entry name" value="HATPase_c"/>
    <property type="match status" value="1"/>
</dbReference>
<feature type="transmembrane region" description="Helical" evidence="7">
    <location>
        <begin position="396"/>
        <end position="417"/>
    </location>
</feature>
<dbReference type="STRING" id="1123291.SAMN04490355_107610"/>